<dbReference type="InterPro" id="IPR010884">
    <property type="entry name" value="6_CYS_dom"/>
</dbReference>
<evidence type="ECO:0000256" key="8">
    <source>
        <dbReference type="SAM" id="Phobius"/>
    </source>
</evidence>
<gene>
    <name evidence="11" type="primary">P12p</name>
    <name evidence="11" type="ORF">PRELSG_1135500</name>
</gene>
<sequence length="323" mass="37409">MQIYFSAFYLIIYFLFILCKIKGDCDFSNYSLNLSVNEILNKNEEDNLDNVKYCVKFTKGLEVLTFICPKKSTNYEGIEIRPSNCFETVRINGRNENLGELLKGSVFKNSETDSSIVRKVFISPAITEDMHFECTCDNSLTFKENNMGTRGIMRVQLKKNKIFGCDFDHDGNLFEKSSFVNYYEKSTINSNENITCNVTVNSSEVILGIICPEEYKLFPDNCFENIFHENEIVKINKLVPHDIKLHINKNGRISFASFALNKNEKIKSFSCQCIKNKNSRLSANFEFNLNYESSIFHVYIVSFVIFIFFLITFFLVLKCRIAL</sequence>
<proteinExistence type="predicted"/>
<evidence type="ECO:0000256" key="5">
    <source>
        <dbReference type="ARBA" id="ARBA00023136"/>
    </source>
</evidence>
<keyword evidence="6" id="KW-1015">Disulfide bond</keyword>
<dbReference type="GeneID" id="39737134"/>
<feature type="chain" id="PRO_5013380408" evidence="9">
    <location>
        <begin position="24"/>
        <end position="323"/>
    </location>
</feature>
<dbReference type="Gene3D" id="2.60.40.2860">
    <property type="match status" value="2"/>
</dbReference>
<evidence type="ECO:0000256" key="7">
    <source>
        <dbReference type="ARBA" id="ARBA00023180"/>
    </source>
</evidence>
<dbReference type="GO" id="GO:0005886">
    <property type="term" value="C:plasma membrane"/>
    <property type="evidence" value="ECO:0007669"/>
    <property type="project" value="UniProtKB-SubCell"/>
</dbReference>
<accession>A0A1J1H8Z7</accession>
<dbReference type="InterPro" id="IPR038160">
    <property type="entry name" value="6_CYS_dom_sf"/>
</dbReference>
<feature type="signal peptide" evidence="9">
    <location>
        <begin position="1"/>
        <end position="23"/>
    </location>
</feature>
<dbReference type="Proteomes" id="UP000220158">
    <property type="component" value="Chromosome 11"/>
</dbReference>
<keyword evidence="4 9" id="KW-0732">Signal</keyword>
<dbReference type="SMART" id="SM00970">
    <property type="entry name" value="s48_45"/>
    <property type="match status" value="2"/>
</dbReference>
<reference evidence="11 12" key="1">
    <citation type="submission" date="2015-04" db="EMBL/GenBank/DDBJ databases">
        <authorList>
            <consortium name="Pathogen Informatics"/>
        </authorList>
    </citation>
    <scope>NUCLEOTIDE SEQUENCE [LARGE SCALE GENOMIC DNA]</scope>
    <source>
        <strain evidence="11 12">SGS1</strain>
    </source>
</reference>
<evidence type="ECO:0000256" key="4">
    <source>
        <dbReference type="ARBA" id="ARBA00022729"/>
    </source>
</evidence>
<comment type="subcellular location">
    <subcellularLocation>
        <location evidence="1">Cell membrane</location>
    </subcellularLocation>
    <subcellularLocation>
        <location evidence="2">Cell surface</location>
    </subcellularLocation>
</comment>
<keyword evidence="3" id="KW-1003">Cell membrane</keyword>
<dbReference type="AlphaFoldDB" id="A0A1J1H8Z7"/>
<feature type="domain" description="6-Cys" evidence="10">
    <location>
        <begin position="21"/>
        <end position="160"/>
    </location>
</feature>
<dbReference type="GO" id="GO:0009986">
    <property type="term" value="C:cell surface"/>
    <property type="evidence" value="ECO:0007669"/>
    <property type="project" value="UniProtKB-SubCell"/>
</dbReference>
<organism evidence="11 12">
    <name type="scientific">Plasmodium relictum</name>
    <dbReference type="NCBI Taxonomy" id="85471"/>
    <lineage>
        <taxon>Eukaryota</taxon>
        <taxon>Sar</taxon>
        <taxon>Alveolata</taxon>
        <taxon>Apicomplexa</taxon>
        <taxon>Aconoidasida</taxon>
        <taxon>Haemosporida</taxon>
        <taxon>Plasmodiidae</taxon>
        <taxon>Plasmodium</taxon>
        <taxon>Plasmodium (Haemamoeba)</taxon>
    </lineage>
</organism>
<dbReference type="OMA" id="FGCDFDH"/>
<evidence type="ECO:0000256" key="9">
    <source>
        <dbReference type="SAM" id="SignalP"/>
    </source>
</evidence>
<evidence type="ECO:0000256" key="2">
    <source>
        <dbReference type="ARBA" id="ARBA00004241"/>
    </source>
</evidence>
<evidence type="ECO:0000256" key="6">
    <source>
        <dbReference type="ARBA" id="ARBA00023157"/>
    </source>
</evidence>
<keyword evidence="8" id="KW-0812">Transmembrane</keyword>
<evidence type="ECO:0000256" key="3">
    <source>
        <dbReference type="ARBA" id="ARBA00022475"/>
    </source>
</evidence>
<dbReference type="Pfam" id="PF07422">
    <property type="entry name" value="s48_45"/>
    <property type="match status" value="2"/>
</dbReference>
<dbReference type="RefSeq" id="XP_028534008.1">
    <property type="nucleotide sequence ID" value="XM_028677639.1"/>
</dbReference>
<name>A0A1J1H8Z7_PLARL</name>
<keyword evidence="12" id="KW-1185">Reference proteome</keyword>
<protein>
    <submittedName>
        <fullName evidence="11">6-cysteine protein, putative</fullName>
    </submittedName>
</protein>
<dbReference type="KEGG" id="prel:PRELSG_1135500"/>
<keyword evidence="5 8" id="KW-0472">Membrane</keyword>
<feature type="transmembrane region" description="Helical" evidence="8">
    <location>
        <begin position="296"/>
        <end position="317"/>
    </location>
</feature>
<dbReference type="PROSITE" id="PS51701">
    <property type="entry name" value="6_CYS"/>
    <property type="match status" value="2"/>
</dbReference>
<keyword evidence="7" id="KW-0325">Glycoprotein</keyword>
<dbReference type="VEuPathDB" id="PlasmoDB:PRELSG_1135500"/>
<keyword evidence="8" id="KW-1133">Transmembrane helix</keyword>
<feature type="domain" description="6-Cys" evidence="10">
    <location>
        <begin position="161"/>
        <end position="294"/>
    </location>
</feature>
<evidence type="ECO:0000313" key="11">
    <source>
        <dbReference type="EMBL" id="CRH01007.1"/>
    </source>
</evidence>
<evidence type="ECO:0000259" key="10">
    <source>
        <dbReference type="PROSITE" id="PS51701"/>
    </source>
</evidence>
<dbReference type="OrthoDB" id="369273at2759"/>
<evidence type="ECO:0000256" key="1">
    <source>
        <dbReference type="ARBA" id="ARBA00004236"/>
    </source>
</evidence>
<evidence type="ECO:0000313" key="12">
    <source>
        <dbReference type="Proteomes" id="UP000220158"/>
    </source>
</evidence>
<dbReference type="EMBL" id="LN835306">
    <property type="protein sequence ID" value="CRH01007.1"/>
    <property type="molecule type" value="Genomic_DNA"/>
</dbReference>